<organism evidence="2 3">
    <name type="scientific">Phormidium tenue NIES-30</name>
    <dbReference type="NCBI Taxonomy" id="549789"/>
    <lineage>
        <taxon>Bacteria</taxon>
        <taxon>Bacillati</taxon>
        <taxon>Cyanobacteriota</taxon>
        <taxon>Cyanophyceae</taxon>
        <taxon>Oscillatoriophycideae</taxon>
        <taxon>Oscillatoriales</taxon>
        <taxon>Oscillatoriaceae</taxon>
        <taxon>Phormidium</taxon>
    </lineage>
</organism>
<reference evidence="2 3" key="1">
    <citation type="submission" date="2016-11" db="EMBL/GenBank/DDBJ databases">
        <title>Draft Genome Sequences of Nine Cyanobacterial Strains from Diverse Habitats.</title>
        <authorList>
            <person name="Zhu T."/>
            <person name="Hou S."/>
            <person name="Lu X."/>
            <person name="Hess W.R."/>
        </authorList>
    </citation>
    <scope>NUCLEOTIDE SEQUENCE [LARGE SCALE GENOMIC DNA]</scope>
    <source>
        <strain evidence="2 3">NIES-30</strain>
    </source>
</reference>
<dbReference type="EMBL" id="MRCG01000002">
    <property type="protein sequence ID" value="OKH50110.1"/>
    <property type="molecule type" value="Genomic_DNA"/>
</dbReference>
<keyword evidence="3" id="KW-1185">Reference proteome</keyword>
<protein>
    <submittedName>
        <fullName evidence="2">Uncharacterized protein</fullName>
    </submittedName>
</protein>
<evidence type="ECO:0000313" key="2">
    <source>
        <dbReference type="EMBL" id="OKH50110.1"/>
    </source>
</evidence>
<evidence type="ECO:0000313" key="3">
    <source>
        <dbReference type="Proteomes" id="UP000185557"/>
    </source>
</evidence>
<dbReference type="STRING" id="549789.NIES30_05260"/>
<dbReference type="RefSeq" id="WP_073607351.1">
    <property type="nucleotide sequence ID" value="NZ_MRCG01000002.1"/>
</dbReference>
<gene>
    <name evidence="2" type="ORF">NIES30_05260</name>
</gene>
<accession>A0A1U7J9D5</accession>
<evidence type="ECO:0000256" key="1">
    <source>
        <dbReference type="SAM" id="MobiDB-lite"/>
    </source>
</evidence>
<dbReference type="OrthoDB" id="467722at2"/>
<feature type="region of interest" description="Disordered" evidence="1">
    <location>
        <begin position="76"/>
        <end position="98"/>
    </location>
</feature>
<dbReference type="AlphaFoldDB" id="A0A1U7J9D5"/>
<dbReference type="Proteomes" id="UP000185557">
    <property type="component" value="Unassembled WGS sequence"/>
</dbReference>
<comment type="caution">
    <text evidence="2">The sequence shown here is derived from an EMBL/GenBank/DDBJ whole genome shotgun (WGS) entry which is preliminary data.</text>
</comment>
<sequence>MAQFISKREAIQYLKLSDTTLKRYRLQGVLIEGIHWVRINSRCIRYNLELMQDWLHNRHDPVAHQRAIRIYQASLLSNRKKPSHSTTRNDSTKLKNSK</sequence>
<proteinExistence type="predicted"/>
<name>A0A1U7J9D5_9CYAN</name>